<keyword evidence="2" id="KW-1185">Reference proteome</keyword>
<evidence type="ECO:0000313" key="2">
    <source>
        <dbReference type="Proteomes" id="UP001162992"/>
    </source>
</evidence>
<comment type="caution">
    <text evidence="1">The sequence shown here is derived from an EMBL/GenBank/DDBJ whole genome shotgun (WGS) entry which is preliminary data.</text>
</comment>
<gene>
    <name evidence="1" type="ORF">O6H91_06G127700</name>
</gene>
<proteinExistence type="predicted"/>
<dbReference type="EMBL" id="CM055097">
    <property type="protein sequence ID" value="KAJ7554144.1"/>
    <property type="molecule type" value="Genomic_DNA"/>
</dbReference>
<dbReference type="Proteomes" id="UP001162992">
    <property type="component" value="Chromosome 6"/>
</dbReference>
<reference evidence="2" key="1">
    <citation type="journal article" date="2024" name="Proc. Natl. Acad. Sci. U.S.A.">
        <title>Extraordinary preservation of gene collinearity over three hundred million years revealed in homosporous lycophytes.</title>
        <authorList>
            <person name="Li C."/>
            <person name="Wickell D."/>
            <person name="Kuo L.Y."/>
            <person name="Chen X."/>
            <person name="Nie B."/>
            <person name="Liao X."/>
            <person name="Peng D."/>
            <person name="Ji J."/>
            <person name="Jenkins J."/>
            <person name="Williams M."/>
            <person name="Shu S."/>
            <person name="Plott C."/>
            <person name="Barry K."/>
            <person name="Rajasekar S."/>
            <person name="Grimwood J."/>
            <person name="Han X."/>
            <person name="Sun S."/>
            <person name="Hou Z."/>
            <person name="He W."/>
            <person name="Dai G."/>
            <person name="Sun C."/>
            <person name="Schmutz J."/>
            <person name="Leebens-Mack J.H."/>
            <person name="Li F.W."/>
            <person name="Wang L."/>
        </authorList>
    </citation>
    <scope>NUCLEOTIDE SEQUENCE [LARGE SCALE GENOMIC DNA]</scope>
    <source>
        <strain evidence="2">cv. PW_Plant_1</strain>
    </source>
</reference>
<sequence>MQTSKATRRIRFSYNKGNDDHDQSSPAPKKFRSHPNLKTTTHEWALKYSQEKGLFLFISRKPDVSLDMSNSKCCGVITWVYCEGEEDLDTIILTIEGPSSRSKQLFSLNENLCRNDLCSPTILKKHLRSSSNIIVMLGPFARKEAPIEPLSTKMAITKKDLQFLLRSQ</sequence>
<accession>A0ACC2DIH0</accession>
<organism evidence="1 2">
    <name type="scientific">Diphasiastrum complanatum</name>
    <name type="common">Issler's clubmoss</name>
    <name type="synonym">Lycopodium complanatum</name>
    <dbReference type="NCBI Taxonomy" id="34168"/>
    <lineage>
        <taxon>Eukaryota</taxon>
        <taxon>Viridiplantae</taxon>
        <taxon>Streptophyta</taxon>
        <taxon>Embryophyta</taxon>
        <taxon>Tracheophyta</taxon>
        <taxon>Lycopodiopsida</taxon>
        <taxon>Lycopodiales</taxon>
        <taxon>Lycopodiaceae</taxon>
        <taxon>Lycopodioideae</taxon>
        <taxon>Diphasiastrum</taxon>
    </lineage>
</organism>
<name>A0ACC2DIH0_DIPCM</name>
<evidence type="ECO:0000313" key="1">
    <source>
        <dbReference type="EMBL" id="KAJ7554144.1"/>
    </source>
</evidence>
<protein>
    <submittedName>
        <fullName evidence="1">Uncharacterized protein</fullName>
    </submittedName>
</protein>